<sequence length="426" mass="46926">MSRPSTGASARIPGARTPGAGGAGLGGAGLGGAGLGGAGEWLVFPDYRALELVMAMPEIRPLRVFSVRWPLWQVEAQATFEDSQPFDVVDHFLLRGIVDGLLRTTDELARFLGLSRSLVTRGVEHLVHIGHLVADGPEPGVLRPTELGSASVRDGVRYVLKESRQLLMFDAFTHRPFPRVHYDPAVRVVADAEPNAGDRRAWFRPLTSVRPFEFDAVWALGSRPDRERFNVPSRLRNLHPVGAAAAWLPAHLVLVEGGAVLAFTQAAQERDRFVEELCGQTPQVVHTLLGERGVDARQTWVEWLRAHGLGQGMLAELPNGVWRATLPARMFGQPPLQPLHRLGSFQVKDTRFLQLWCDDEQTRANAVRRRALAISRRYGITRTEFDDSVAAVANLLEVLVPTFDELLEHAAESGATAQLRSLEALR</sequence>
<dbReference type="AlphaFoldDB" id="A0A0S4QRJ5"/>
<gene>
    <name evidence="1" type="ORF">Ga0074812_11750</name>
</gene>
<keyword evidence="2" id="KW-1185">Reference proteome</keyword>
<accession>A0A0S4QRJ5</accession>
<organism evidence="1 2">
    <name type="scientific">Parafrankia irregularis</name>
    <dbReference type="NCBI Taxonomy" id="795642"/>
    <lineage>
        <taxon>Bacteria</taxon>
        <taxon>Bacillati</taxon>
        <taxon>Actinomycetota</taxon>
        <taxon>Actinomycetes</taxon>
        <taxon>Frankiales</taxon>
        <taxon>Frankiaceae</taxon>
        <taxon>Parafrankia</taxon>
    </lineage>
</organism>
<dbReference type="RefSeq" id="WP_091280768.1">
    <property type="nucleotide sequence ID" value="NZ_FAOZ01000017.1"/>
</dbReference>
<protein>
    <submittedName>
        <fullName evidence="1">Uncharacterized protein</fullName>
    </submittedName>
</protein>
<dbReference type="Proteomes" id="UP000198802">
    <property type="component" value="Unassembled WGS sequence"/>
</dbReference>
<evidence type="ECO:0000313" key="1">
    <source>
        <dbReference type="EMBL" id="CUU58141.1"/>
    </source>
</evidence>
<dbReference type="EMBL" id="FAOZ01000017">
    <property type="protein sequence ID" value="CUU58141.1"/>
    <property type="molecule type" value="Genomic_DNA"/>
</dbReference>
<evidence type="ECO:0000313" key="2">
    <source>
        <dbReference type="Proteomes" id="UP000198802"/>
    </source>
</evidence>
<proteinExistence type="predicted"/>
<reference evidence="2" key="1">
    <citation type="submission" date="2015-11" db="EMBL/GenBank/DDBJ databases">
        <authorList>
            <person name="Varghese N."/>
        </authorList>
    </citation>
    <scope>NUCLEOTIDE SEQUENCE [LARGE SCALE GENOMIC DNA]</scope>
    <source>
        <strain evidence="2">DSM 45899</strain>
    </source>
</reference>
<name>A0A0S4QRJ5_9ACTN</name>